<feature type="transmembrane region" description="Helical" evidence="9">
    <location>
        <begin position="139"/>
        <end position="158"/>
    </location>
</feature>
<keyword evidence="5 9" id="KW-1133">Transmembrane helix</keyword>
<evidence type="ECO:0000256" key="4">
    <source>
        <dbReference type="ARBA" id="ARBA00022692"/>
    </source>
</evidence>
<keyword evidence="4 9" id="KW-0812">Transmembrane</keyword>
<dbReference type="InterPro" id="IPR020846">
    <property type="entry name" value="MFS_dom"/>
</dbReference>
<evidence type="ECO:0000313" key="11">
    <source>
        <dbReference type="EMBL" id="KAK3679955.1"/>
    </source>
</evidence>
<dbReference type="InterPro" id="IPR005829">
    <property type="entry name" value="Sugar_transporter_CS"/>
</dbReference>
<dbReference type="InterPro" id="IPR036259">
    <property type="entry name" value="MFS_trans_sf"/>
</dbReference>
<feature type="transmembrane region" description="Helical" evidence="9">
    <location>
        <begin position="382"/>
        <end position="401"/>
    </location>
</feature>
<evidence type="ECO:0000256" key="2">
    <source>
        <dbReference type="ARBA" id="ARBA00010992"/>
    </source>
</evidence>
<dbReference type="PROSITE" id="PS00216">
    <property type="entry name" value="SUGAR_TRANSPORT_1"/>
    <property type="match status" value="1"/>
</dbReference>
<feature type="transmembrane region" description="Helical" evidence="9">
    <location>
        <begin position="315"/>
        <end position="337"/>
    </location>
</feature>
<keyword evidence="3 7" id="KW-0813">Transport</keyword>
<comment type="similarity">
    <text evidence="2 7">Belongs to the major facilitator superfamily. Sugar transporter (TC 2.A.1.1) family.</text>
</comment>
<dbReference type="PRINTS" id="PR00171">
    <property type="entry name" value="SUGRTRNSPORT"/>
</dbReference>
<evidence type="ECO:0000256" key="8">
    <source>
        <dbReference type="SAM" id="Coils"/>
    </source>
</evidence>
<feature type="transmembrane region" description="Helical" evidence="9">
    <location>
        <begin position="226"/>
        <end position="249"/>
    </location>
</feature>
<dbReference type="PROSITE" id="PS00217">
    <property type="entry name" value="SUGAR_TRANSPORT_2"/>
    <property type="match status" value="1"/>
</dbReference>
<dbReference type="Gene3D" id="1.20.1250.20">
    <property type="entry name" value="MFS general substrate transporter like domains"/>
    <property type="match status" value="1"/>
</dbReference>
<evidence type="ECO:0000259" key="10">
    <source>
        <dbReference type="PROSITE" id="PS50850"/>
    </source>
</evidence>
<proteinExistence type="inferred from homology"/>
<comment type="subcellular location">
    <subcellularLocation>
        <location evidence="1">Membrane</location>
        <topology evidence="1">Multi-pass membrane protein</topology>
    </subcellularLocation>
</comment>
<feature type="transmembrane region" description="Helical" evidence="9">
    <location>
        <begin position="453"/>
        <end position="473"/>
    </location>
</feature>
<dbReference type="AlphaFoldDB" id="A0AAE1C6D3"/>
<feature type="coiled-coil region" evidence="8">
    <location>
        <begin position="262"/>
        <end position="289"/>
    </location>
</feature>
<dbReference type="PANTHER" id="PTHR48022:SF2">
    <property type="entry name" value="PLASTIDIC GLUCOSE TRANSPORTER 4"/>
    <property type="match status" value="1"/>
</dbReference>
<evidence type="ECO:0000256" key="5">
    <source>
        <dbReference type="ARBA" id="ARBA00022989"/>
    </source>
</evidence>
<comment type="caution">
    <text evidence="11">The sequence shown here is derived from an EMBL/GenBank/DDBJ whole genome shotgun (WGS) entry which is preliminary data.</text>
</comment>
<dbReference type="Pfam" id="PF00083">
    <property type="entry name" value="Sugar_tr"/>
    <property type="match status" value="1"/>
</dbReference>
<dbReference type="EMBL" id="JAUTXT010000001">
    <property type="protein sequence ID" value="KAK3679955.1"/>
    <property type="molecule type" value="Genomic_DNA"/>
</dbReference>
<keyword evidence="12" id="KW-1185">Reference proteome</keyword>
<dbReference type="GO" id="GO:0005351">
    <property type="term" value="F:carbohydrate:proton symporter activity"/>
    <property type="evidence" value="ECO:0007669"/>
    <property type="project" value="TreeGrafter"/>
</dbReference>
<dbReference type="SUPFAM" id="SSF103473">
    <property type="entry name" value="MFS general substrate transporter"/>
    <property type="match status" value="1"/>
</dbReference>
<evidence type="ECO:0000313" key="12">
    <source>
        <dbReference type="Proteomes" id="UP001274830"/>
    </source>
</evidence>
<feature type="transmembrane region" description="Helical" evidence="9">
    <location>
        <begin position="349"/>
        <end position="370"/>
    </location>
</feature>
<dbReference type="NCBIfam" id="TIGR00879">
    <property type="entry name" value="SP"/>
    <property type="match status" value="1"/>
</dbReference>
<keyword evidence="8" id="KW-0175">Coiled coil</keyword>
<feature type="transmembrane region" description="Helical" evidence="9">
    <location>
        <begin position="164"/>
        <end position="185"/>
    </location>
</feature>
<evidence type="ECO:0000256" key="6">
    <source>
        <dbReference type="ARBA" id="ARBA00023136"/>
    </source>
</evidence>
<keyword evidence="6 9" id="KW-0472">Membrane</keyword>
<dbReference type="PROSITE" id="PS50850">
    <property type="entry name" value="MFS"/>
    <property type="match status" value="1"/>
</dbReference>
<evidence type="ECO:0000256" key="7">
    <source>
        <dbReference type="RuleBase" id="RU003346"/>
    </source>
</evidence>
<dbReference type="InterPro" id="IPR003663">
    <property type="entry name" value="Sugar/inositol_transpt"/>
</dbReference>
<evidence type="ECO:0000256" key="9">
    <source>
        <dbReference type="SAM" id="Phobius"/>
    </source>
</evidence>
<feature type="transmembrane region" description="Helical" evidence="9">
    <location>
        <begin position="413"/>
        <end position="433"/>
    </location>
</feature>
<organism evidence="11 12">
    <name type="scientific">Recurvomyces mirabilis</name>
    <dbReference type="NCBI Taxonomy" id="574656"/>
    <lineage>
        <taxon>Eukaryota</taxon>
        <taxon>Fungi</taxon>
        <taxon>Dikarya</taxon>
        <taxon>Ascomycota</taxon>
        <taxon>Pezizomycotina</taxon>
        <taxon>Dothideomycetes</taxon>
        <taxon>Dothideomycetidae</taxon>
        <taxon>Mycosphaerellales</taxon>
        <taxon>Teratosphaeriaceae</taxon>
        <taxon>Recurvomyces</taxon>
    </lineage>
</organism>
<dbReference type="FunFam" id="1.20.1250.20:FF:000134">
    <property type="entry name" value="MFS sugar transporter protein"/>
    <property type="match status" value="1"/>
</dbReference>
<dbReference type="InterPro" id="IPR050360">
    <property type="entry name" value="MFS_Sugar_Transporters"/>
</dbReference>
<dbReference type="InterPro" id="IPR005828">
    <property type="entry name" value="MFS_sugar_transport-like"/>
</dbReference>
<feature type="transmembrane region" description="Helical" evidence="9">
    <location>
        <begin position="479"/>
        <end position="498"/>
    </location>
</feature>
<evidence type="ECO:0000256" key="1">
    <source>
        <dbReference type="ARBA" id="ARBA00004141"/>
    </source>
</evidence>
<reference evidence="11" key="1">
    <citation type="submission" date="2023-07" db="EMBL/GenBank/DDBJ databases">
        <title>Black Yeasts Isolated from many extreme environments.</title>
        <authorList>
            <person name="Coleine C."/>
            <person name="Stajich J.E."/>
            <person name="Selbmann L."/>
        </authorList>
    </citation>
    <scope>NUCLEOTIDE SEQUENCE</scope>
    <source>
        <strain evidence="11">CCFEE 5485</strain>
    </source>
</reference>
<feature type="transmembrane region" description="Helical" evidence="9">
    <location>
        <begin position="197"/>
        <end position="220"/>
    </location>
</feature>
<sequence length="572" mass="61455">MHHISIPMLPMQAASTTPLVYSTSASAVATISQDRQDADFVLLLQLTFLTAQRVTMGWLNRYKPAGYTIASLAISMGGFLNGYDTGSIGAVVTMPQFRATVGDISPSVTGLTVSAVMFAGAIPSSLAGPPADKYGRMPVVAFGAALFAIGSVLQASALNLAQFIVGRIFAGAGEGVFLGVLNVYICEIAPSSRRGTLASLPQLFSVLGICIGYFICYGTVRLDSSMAWRISFIIMAIVSTGLTIACFFLPPSPRILILHGRRDEAIKAIEQLGIQQAEAEKDILRVRDEDLAMTRITFWQSFTTIWKRQYRSRTILALFILGMVQLCGIDGILYYAPTLFARAGLPEQTAGFLASGLSSILIIVVSIPAAMLADKWGRRTSIIVGGILLSGLMFLMGAMYAARAVHVTGAGRWVVIVSIFLFAMTYSATWAFVGKIYASEIQPSHTRAASNSVAQGLGYFTNGLVALITPILLAKSAFGAYFLFGGLSLGTLIVLACYMPETRGEPLETIQEVFSKPLRVHGLDRLRSRKGARGASALTTTSGVDLGDEIELGSHEVQLVRSGWCKSRRQRH</sequence>
<name>A0AAE1C6D3_9PEZI</name>
<accession>A0AAE1C6D3</accession>
<protein>
    <recommendedName>
        <fullName evidence="10">Major facilitator superfamily (MFS) profile domain-containing protein</fullName>
    </recommendedName>
</protein>
<dbReference type="GO" id="GO:0016020">
    <property type="term" value="C:membrane"/>
    <property type="evidence" value="ECO:0007669"/>
    <property type="project" value="UniProtKB-SubCell"/>
</dbReference>
<evidence type="ECO:0000256" key="3">
    <source>
        <dbReference type="ARBA" id="ARBA00022448"/>
    </source>
</evidence>
<gene>
    <name evidence="11" type="ORF">LTR78_000332</name>
</gene>
<dbReference type="PANTHER" id="PTHR48022">
    <property type="entry name" value="PLASTIDIC GLUCOSE TRANSPORTER 4"/>
    <property type="match status" value="1"/>
</dbReference>
<feature type="domain" description="Major facilitator superfamily (MFS) profile" evidence="10">
    <location>
        <begin position="70"/>
        <end position="503"/>
    </location>
</feature>
<feature type="transmembrane region" description="Helical" evidence="9">
    <location>
        <begin position="104"/>
        <end position="127"/>
    </location>
</feature>
<dbReference type="Proteomes" id="UP001274830">
    <property type="component" value="Unassembled WGS sequence"/>
</dbReference>